<dbReference type="Proteomes" id="UP000317494">
    <property type="component" value="Unassembled WGS sequence"/>
</dbReference>
<dbReference type="AlphaFoldDB" id="A0A507C4T9"/>
<name>A0A507C4T9_9FUNG</name>
<proteinExistence type="predicted"/>
<reference evidence="1 2" key="1">
    <citation type="journal article" date="2019" name="Sci. Rep.">
        <title>Comparative genomics of chytrid fungi reveal insights into the obligate biotrophic and pathogenic lifestyle of Synchytrium endobioticum.</title>
        <authorList>
            <person name="van de Vossenberg B.T.L.H."/>
            <person name="Warris S."/>
            <person name="Nguyen H.D.T."/>
            <person name="van Gent-Pelzer M.P.E."/>
            <person name="Joly D.L."/>
            <person name="van de Geest H.C."/>
            <person name="Bonants P.J.M."/>
            <person name="Smith D.S."/>
            <person name="Levesque C.A."/>
            <person name="van der Lee T.A.J."/>
        </authorList>
    </citation>
    <scope>NUCLEOTIDE SEQUENCE [LARGE SCALE GENOMIC DNA]</scope>
    <source>
        <strain evidence="1 2">MB42</strain>
    </source>
</reference>
<dbReference type="EMBL" id="QEAN01000509">
    <property type="protein sequence ID" value="TPX34129.1"/>
    <property type="molecule type" value="Genomic_DNA"/>
</dbReference>
<keyword evidence="2" id="KW-1185">Reference proteome</keyword>
<protein>
    <submittedName>
        <fullName evidence="1">Uncharacterized protein</fullName>
    </submittedName>
</protein>
<organism evidence="1 2">
    <name type="scientific">Synchytrium endobioticum</name>
    <dbReference type="NCBI Taxonomy" id="286115"/>
    <lineage>
        <taxon>Eukaryota</taxon>
        <taxon>Fungi</taxon>
        <taxon>Fungi incertae sedis</taxon>
        <taxon>Chytridiomycota</taxon>
        <taxon>Chytridiomycota incertae sedis</taxon>
        <taxon>Chytridiomycetes</taxon>
        <taxon>Synchytriales</taxon>
        <taxon>Synchytriaceae</taxon>
        <taxon>Synchytrium</taxon>
    </lineage>
</organism>
<evidence type="ECO:0000313" key="1">
    <source>
        <dbReference type="EMBL" id="TPX34129.1"/>
    </source>
</evidence>
<evidence type="ECO:0000313" key="2">
    <source>
        <dbReference type="Proteomes" id="UP000317494"/>
    </source>
</evidence>
<comment type="caution">
    <text evidence="1">The sequence shown here is derived from an EMBL/GenBank/DDBJ whole genome shotgun (WGS) entry which is preliminary data.</text>
</comment>
<sequence>MLDKGRYMLDNGQRRYDHTSSIMCRMHIPLATLLVFSMALLCALPIRGSPASVLRDYFQRMEKDIEELRGLLVTIEETTITLKFGDDPMLSSYFIKASKIISDYSDEKKPPWPEFPSAEILCYVTPNDYNAYQKIYEDYKNLFATAMERCNWALKRMREERAYYNAAVAKYAAIHDGSDDDYYTASEGSPYIFRSTQASTVLMDPRAETLSVTFHNGPSIGSAAASNAGIANGCIVAQPDSNIDTCK</sequence>
<dbReference type="VEuPathDB" id="FungiDB:SeMB42_g07365"/>
<gene>
    <name evidence="1" type="ORF">SeMB42_g07365</name>
</gene>
<accession>A0A507C4T9</accession>